<keyword evidence="2" id="KW-0472">Membrane</keyword>
<sequence>MRLVCRECSAAYEAPENLFGPQPREVRCNRCGYQWTVVKPAAPAETTVAPMPMPVPPAEPVPSLAAPSQAGLPVDDAPLPAAPPPVTPAAMTPPPDTARLADTLASRPGSAAPAPVIAAESSASTRTLLDDVAADIDDDPRPDAEERRLSHELSFGETDYRAPGGRKPHRGRLIWFILLIVIVLIIAAILFEPQLIAAVPALGSLYAAVGL</sequence>
<reference evidence="4" key="1">
    <citation type="journal article" date="2021" name="Microorganisms">
        <title>Acidisoma silvae sp. nov. and Acidisomacellulosilytica sp. nov., Two Acidophilic Bacteria Isolated from Decaying Wood, Hydrolyzing Cellulose and Producing Poly-3-hydroxybutyrate.</title>
        <authorList>
            <person name="Mieszkin S."/>
            <person name="Pouder E."/>
            <person name="Uroz S."/>
            <person name="Simon-Colin C."/>
            <person name="Alain K."/>
        </authorList>
    </citation>
    <scope>NUCLEOTIDE SEQUENCE</scope>
    <source>
        <strain evidence="4">HW T2.11</strain>
    </source>
</reference>
<evidence type="ECO:0000259" key="3">
    <source>
        <dbReference type="Pfam" id="PF13717"/>
    </source>
</evidence>
<dbReference type="Pfam" id="PF13717">
    <property type="entry name" value="Zn_ribbon_4"/>
    <property type="match status" value="1"/>
</dbReference>
<evidence type="ECO:0000313" key="4">
    <source>
        <dbReference type="EMBL" id="MCB8875479.1"/>
    </source>
</evidence>
<name>A0A963YR59_9PROT</name>
<protein>
    <submittedName>
        <fullName evidence="4">Zinc-ribbon domain-containing protein</fullName>
    </submittedName>
</protein>
<comment type="caution">
    <text evidence="4">The sequence shown here is derived from an EMBL/GenBank/DDBJ whole genome shotgun (WGS) entry which is preliminary data.</text>
</comment>
<feature type="compositionally biased region" description="Pro residues" evidence="1">
    <location>
        <begin position="80"/>
        <end position="95"/>
    </location>
</feature>
<keyword evidence="2" id="KW-0812">Transmembrane</keyword>
<feature type="region of interest" description="Disordered" evidence="1">
    <location>
        <begin position="59"/>
        <end position="95"/>
    </location>
</feature>
<gene>
    <name evidence="4" type="ORF">ASILVAE211_09830</name>
</gene>
<evidence type="ECO:0000256" key="2">
    <source>
        <dbReference type="SAM" id="Phobius"/>
    </source>
</evidence>
<evidence type="ECO:0000256" key="1">
    <source>
        <dbReference type="SAM" id="MobiDB-lite"/>
    </source>
</evidence>
<organism evidence="4 5">
    <name type="scientific">Acidisoma silvae</name>
    <dbReference type="NCBI Taxonomy" id="2802396"/>
    <lineage>
        <taxon>Bacteria</taxon>
        <taxon>Pseudomonadati</taxon>
        <taxon>Pseudomonadota</taxon>
        <taxon>Alphaproteobacteria</taxon>
        <taxon>Acetobacterales</taxon>
        <taxon>Acidocellaceae</taxon>
        <taxon>Acidisoma</taxon>
    </lineage>
</organism>
<dbReference type="EMBL" id="JAESVB010000003">
    <property type="protein sequence ID" value="MCB8875479.1"/>
    <property type="molecule type" value="Genomic_DNA"/>
</dbReference>
<feature type="transmembrane region" description="Helical" evidence="2">
    <location>
        <begin position="173"/>
        <end position="191"/>
    </location>
</feature>
<dbReference type="NCBIfam" id="TIGR02098">
    <property type="entry name" value="MJ0042_CXXC"/>
    <property type="match status" value="1"/>
</dbReference>
<dbReference type="Proteomes" id="UP000708298">
    <property type="component" value="Unassembled WGS sequence"/>
</dbReference>
<keyword evidence="2" id="KW-1133">Transmembrane helix</keyword>
<dbReference type="InterPro" id="IPR011723">
    <property type="entry name" value="Znf/thioredoxin_put"/>
</dbReference>
<feature type="domain" description="Zinc finger/thioredoxin putative" evidence="3">
    <location>
        <begin position="1"/>
        <end position="36"/>
    </location>
</feature>
<accession>A0A963YR59</accession>
<keyword evidence="5" id="KW-1185">Reference proteome</keyword>
<evidence type="ECO:0000313" key="5">
    <source>
        <dbReference type="Proteomes" id="UP000708298"/>
    </source>
</evidence>
<proteinExistence type="predicted"/>
<reference evidence="4" key="2">
    <citation type="submission" date="2021-01" db="EMBL/GenBank/DDBJ databases">
        <authorList>
            <person name="Mieszkin S."/>
            <person name="Pouder E."/>
            <person name="Alain K."/>
        </authorList>
    </citation>
    <scope>NUCLEOTIDE SEQUENCE</scope>
    <source>
        <strain evidence="4">HW T2.11</strain>
    </source>
</reference>
<dbReference type="AlphaFoldDB" id="A0A963YR59"/>